<gene>
    <name evidence="2" type="ORF">SFMTTN_2771</name>
</gene>
<feature type="transmembrane region" description="Helical" evidence="1">
    <location>
        <begin position="362"/>
        <end position="381"/>
    </location>
</feature>
<feature type="transmembrane region" description="Helical" evidence="1">
    <location>
        <begin position="110"/>
        <end position="128"/>
    </location>
</feature>
<feature type="transmembrane region" description="Helical" evidence="1">
    <location>
        <begin position="388"/>
        <end position="406"/>
    </location>
</feature>
<dbReference type="Proteomes" id="UP000286806">
    <property type="component" value="Unassembled WGS sequence"/>
</dbReference>
<keyword evidence="1" id="KW-0812">Transmembrane</keyword>
<keyword evidence="3" id="KW-1185">Reference proteome</keyword>
<organism evidence="2 3">
    <name type="scientific">Sulfuriferula multivorans</name>
    <dbReference type="NCBI Taxonomy" id="1559896"/>
    <lineage>
        <taxon>Bacteria</taxon>
        <taxon>Pseudomonadati</taxon>
        <taxon>Pseudomonadota</taxon>
        <taxon>Betaproteobacteria</taxon>
        <taxon>Nitrosomonadales</taxon>
        <taxon>Sulfuricellaceae</taxon>
        <taxon>Sulfuriferula</taxon>
    </lineage>
</organism>
<dbReference type="InterPro" id="IPR016024">
    <property type="entry name" value="ARM-type_fold"/>
</dbReference>
<name>A0A401JZB0_9PROT</name>
<dbReference type="InterPro" id="IPR036259">
    <property type="entry name" value="MFS_trans_sf"/>
</dbReference>
<feature type="transmembrane region" description="Helical" evidence="1">
    <location>
        <begin position="230"/>
        <end position="248"/>
    </location>
</feature>
<keyword evidence="1" id="KW-0472">Membrane</keyword>
<proteinExistence type="predicted"/>
<dbReference type="SUPFAM" id="SSF48371">
    <property type="entry name" value="ARM repeat"/>
    <property type="match status" value="1"/>
</dbReference>
<feature type="transmembrane region" description="Helical" evidence="1">
    <location>
        <begin position="301"/>
        <end position="328"/>
    </location>
</feature>
<dbReference type="AlphaFoldDB" id="A0A401JZB0"/>
<feature type="transmembrane region" description="Helical" evidence="1">
    <location>
        <begin position="20"/>
        <end position="37"/>
    </location>
</feature>
<reference evidence="2 3" key="1">
    <citation type="journal article" date="2019" name="Front. Microbiol.">
        <title>Genomes of Neutrophilic Sulfur-Oxidizing Chemolithoautotrophs Representing 9 Proteobacterial Species From 8 Genera.</title>
        <authorList>
            <person name="Watanabe T."/>
            <person name="Kojima H."/>
            <person name="Umezawa K."/>
            <person name="Hori C."/>
            <person name="Takasuka T.E."/>
            <person name="Kato Y."/>
            <person name="Fukui M."/>
        </authorList>
    </citation>
    <scope>NUCLEOTIDE SEQUENCE [LARGE SCALE GENOMIC DNA]</scope>
    <source>
        <strain evidence="2 3">TTN</strain>
    </source>
</reference>
<feature type="transmembrane region" description="Helical" evidence="1">
    <location>
        <begin position="176"/>
        <end position="195"/>
    </location>
</feature>
<feature type="transmembrane region" description="Helical" evidence="1">
    <location>
        <begin position="268"/>
        <end position="289"/>
    </location>
</feature>
<feature type="transmembrane region" description="Helical" evidence="1">
    <location>
        <begin position="87"/>
        <end position="104"/>
    </location>
</feature>
<feature type="transmembrane region" description="Helical" evidence="1">
    <location>
        <begin position="149"/>
        <end position="170"/>
    </location>
</feature>
<comment type="caution">
    <text evidence="2">The sequence shown here is derived from an EMBL/GenBank/DDBJ whole genome shotgun (WGS) entry which is preliminary data.</text>
</comment>
<protein>
    <recommendedName>
        <fullName evidence="4">MFS transporter</fullName>
    </recommendedName>
</protein>
<evidence type="ECO:0000256" key="1">
    <source>
        <dbReference type="SAM" id="Phobius"/>
    </source>
</evidence>
<feature type="transmembrane region" description="Helical" evidence="1">
    <location>
        <begin position="57"/>
        <end position="75"/>
    </location>
</feature>
<evidence type="ECO:0000313" key="2">
    <source>
        <dbReference type="EMBL" id="GCB01957.1"/>
    </source>
</evidence>
<dbReference type="Gene3D" id="1.25.10.10">
    <property type="entry name" value="Leucine-rich Repeat Variant"/>
    <property type="match status" value="1"/>
</dbReference>
<dbReference type="EMBL" id="BGOW01000030">
    <property type="protein sequence ID" value="GCB01957.1"/>
    <property type="molecule type" value="Genomic_DNA"/>
</dbReference>
<keyword evidence="1" id="KW-1133">Transmembrane helix</keyword>
<dbReference type="SUPFAM" id="SSF103473">
    <property type="entry name" value="MFS general substrate transporter"/>
    <property type="match status" value="1"/>
</dbReference>
<dbReference type="InterPro" id="IPR011989">
    <property type="entry name" value="ARM-like"/>
</dbReference>
<dbReference type="RefSeq" id="WP_124705718.1">
    <property type="nucleotide sequence ID" value="NZ_BGOW01000030.1"/>
</dbReference>
<sequence>MLKRQLASWLLIRNGEERVVLYLSLLYLALGAGMAVGRSSSDALLFKRLGVEFLPQMFFLTSFLLVGFSAVYAEFSDRLHPSRMFKYIVALTGIFLVVVWGAMQNGGSKIAFAAYFLGYGVVSEILLVHSNLYASGFLDLSQSKRISPLINAASRLGGVVGGVTLGLLSSRFPTEYMALVWALTLVEAFFLIAAYHRGEQRIRAKTKPLKKHGRPLVHIREGLEFARRSSLLQIAGLGLFVMIVLISMQDYLVSTILTRHFQNERDLAAFFGWFSAFTNFAVLLLQILTTNRLLRRFGLKLVSLIFPWSTAASFALLGLSASFLPAVIGRFNYTGMMPAFRNPSANLFYSALPGYMQGRARALSIGLILPLGLAVSGLLLMWVPKESVGESLAVFGLLLSFVYIYLKIVKNRIYAASLACLIQQQVYTGIGEELEEIGRLDERVVGELKQLLQQTEDGDNYVAYAEILLHGAPQDAGKILLETLPGKSAQVQDRLLPRIAELAPPGWQDYMRCCLDSVDTHLRATALTELAKRGDVDALRAIHGWLVHTNPRIRAVAAQACFAAQDPVLHEVAERTLRTMLSAEKPGAIIAALSVMPGLKLFSLDDAVRALLQHPDAGVRAAAIAATGAIGAVGERLILLARALRDEDVVVQRAAEKNAVTLMPITESEYAAALDTYFSFFHMQSLLTNYLAQSELAQRKTILLAIAHRHLQRAWDKKSVALHALSLAQQASARQADEAGFLRLVLNEEVLRHIDIALDILALLDEAQMARAISAALASRDRRLRAQALESLRHIENKALVEWLLPLIEAAQDGARWEHTVPDMPRDMNEMIAWCKRQGGQWLRQCAALMEEETSRATPV</sequence>
<evidence type="ECO:0008006" key="4">
    <source>
        <dbReference type="Google" id="ProtNLM"/>
    </source>
</evidence>
<evidence type="ECO:0000313" key="3">
    <source>
        <dbReference type="Proteomes" id="UP000286806"/>
    </source>
</evidence>
<accession>A0A401JZB0</accession>